<evidence type="ECO:0000313" key="3">
    <source>
        <dbReference type="Proteomes" id="UP000219688"/>
    </source>
</evidence>
<gene>
    <name evidence="2" type="ORF">SAMN05421879_103183</name>
</gene>
<dbReference type="AlphaFoldDB" id="A0A285VKA9"/>
<feature type="transmembrane region" description="Helical" evidence="1">
    <location>
        <begin position="93"/>
        <end position="112"/>
    </location>
</feature>
<feature type="transmembrane region" description="Helical" evidence="1">
    <location>
        <begin position="287"/>
        <end position="309"/>
    </location>
</feature>
<feature type="transmembrane region" description="Helical" evidence="1">
    <location>
        <begin position="248"/>
        <end position="267"/>
    </location>
</feature>
<feature type="transmembrane region" description="Helical" evidence="1">
    <location>
        <begin position="182"/>
        <end position="201"/>
    </location>
</feature>
<keyword evidence="3" id="KW-1185">Reference proteome</keyword>
<reference evidence="3" key="1">
    <citation type="submission" date="2017-08" db="EMBL/GenBank/DDBJ databases">
        <authorList>
            <person name="Varghese N."/>
            <person name="Submissions S."/>
        </authorList>
    </citation>
    <scope>NUCLEOTIDE SEQUENCE [LARGE SCALE GENOMIC DNA]</scope>
    <source>
        <strain evidence="3">USBA17B2</strain>
    </source>
</reference>
<evidence type="ECO:0000256" key="1">
    <source>
        <dbReference type="SAM" id="Phobius"/>
    </source>
</evidence>
<keyword evidence="1" id="KW-1133">Transmembrane helix</keyword>
<sequence length="324" mass="34852">MTRQTTTLTDRYIWSVTQHLPADTATDVARELRATILDTVDDLVAGGEDPVRAERKALTDLGDPAVLARRYGGRPGHLVGPGLYTDYVRLLRLLLAIVLPIVLVAHLVARVLATDDGWLAILGGTASLLFNVGVQLAFWVTVTFVVIERSRPEEDRGRSLTTWDPDQLPEENPARRVGLAETLWSVAFSLALAALVAWQFAGVDAPAIQVLNPQVDVVWKVTLVALLALDAVLALGVWRAGRWTPSAAAVNVASNVAAAALIVWLLTSEQLLADLPQVLSERFGATVDWGVSTAVTAAVVVLIAAWDAVDSVLKARRSRWAGPS</sequence>
<dbReference type="NCBIfam" id="NF038403">
    <property type="entry name" value="perm_prefix_1"/>
    <property type="match status" value="1"/>
</dbReference>
<organism evidence="2 3">
    <name type="scientific">Ornithinimicrobium cerasi</name>
    <dbReference type="NCBI Taxonomy" id="2248773"/>
    <lineage>
        <taxon>Bacteria</taxon>
        <taxon>Bacillati</taxon>
        <taxon>Actinomycetota</taxon>
        <taxon>Actinomycetes</taxon>
        <taxon>Micrococcales</taxon>
        <taxon>Ornithinimicrobiaceae</taxon>
        <taxon>Ornithinimicrobium</taxon>
    </lineage>
</organism>
<dbReference type="InterPro" id="IPR047928">
    <property type="entry name" value="Perm_prefix_1"/>
</dbReference>
<accession>A0A285VKA9</accession>
<feature type="transmembrane region" description="Helical" evidence="1">
    <location>
        <begin position="118"/>
        <end position="147"/>
    </location>
</feature>
<evidence type="ECO:0000313" key="2">
    <source>
        <dbReference type="EMBL" id="SOC54499.1"/>
    </source>
</evidence>
<feature type="transmembrane region" description="Helical" evidence="1">
    <location>
        <begin position="221"/>
        <end position="241"/>
    </location>
</feature>
<proteinExistence type="predicted"/>
<name>A0A285VKA9_9MICO</name>
<protein>
    <submittedName>
        <fullName evidence="2">Uncharacterized protein</fullName>
    </submittedName>
</protein>
<keyword evidence="1" id="KW-0472">Membrane</keyword>
<dbReference type="RefSeq" id="WP_097187527.1">
    <property type="nucleotide sequence ID" value="NZ_OBQK01000003.1"/>
</dbReference>
<dbReference type="EMBL" id="OBQK01000003">
    <property type="protein sequence ID" value="SOC54499.1"/>
    <property type="molecule type" value="Genomic_DNA"/>
</dbReference>
<keyword evidence="1" id="KW-0812">Transmembrane</keyword>
<dbReference type="Proteomes" id="UP000219688">
    <property type="component" value="Unassembled WGS sequence"/>
</dbReference>